<gene>
    <name evidence="1" type="ORF">NQ317_001486</name>
</gene>
<feature type="non-terminal residue" evidence="1">
    <location>
        <position position="1"/>
    </location>
</feature>
<dbReference type="EMBL" id="JAPWTJ010001631">
    <property type="protein sequence ID" value="KAJ8970395.1"/>
    <property type="molecule type" value="Genomic_DNA"/>
</dbReference>
<name>A0ABQ9J099_9CUCU</name>
<organism evidence="1 2">
    <name type="scientific">Molorchus minor</name>
    <dbReference type="NCBI Taxonomy" id="1323400"/>
    <lineage>
        <taxon>Eukaryota</taxon>
        <taxon>Metazoa</taxon>
        <taxon>Ecdysozoa</taxon>
        <taxon>Arthropoda</taxon>
        <taxon>Hexapoda</taxon>
        <taxon>Insecta</taxon>
        <taxon>Pterygota</taxon>
        <taxon>Neoptera</taxon>
        <taxon>Endopterygota</taxon>
        <taxon>Coleoptera</taxon>
        <taxon>Polyphaga</taxon>
        <taxon>Cucujiformia</taxon>
        <taxon>Chrysomeloidea</taxon>
        <taxon>Cerambycidae</taxon>
        <taxon>Lamiinae</taxon>
        <taxon>Monochamini</taxon>
        <taxon>Molorchus</taxon>
    </lineage>
</organism>
<comment type="caution">
    <text evidence="1">The sequence shown here is derived from an EMBL/GenBank/DDBJ whole genome shotgun (WGS) entry which is preliminary data.</text>
</comment>
<keyword evidence="2" id="KW-1185">Reference proteome</keyword>
<sequence length="34" mass="4226">NEVNPSLKRHLFPRNTHKAEQREFKRRIKMGYFP</sequence>
<evidence type="ECO:0000313" key="1">
    <source>
        <dbReference type="EMBL" id="KAJ8970395.1"/>
    </source>
</evidence>
<accession>A0ABQ9J099</accession>
<evidence type="ECO:0000313" key="2">
    <source>
        <dbReference type="Proteomes" id="UP001162164"/>
    </source>
</evidence>
<dbReference type="Proteomes" id="UP001162164">
    <property type="component" value="Unassembled WGS sequence"/>
</dbReference>
<reference evidence="1" key="1">
    <citation type="journal article" date="2023" name="Insect Mol. Biol.">
        <title>Genome sequencing provides insights into the evolution of gene families encoding plant cell wall-degrading enzymes in longhorned beetles.</title>
        <authorList>
            <person name="Shin N.R."/>
            <person name="Okamura Y."/>
            <person name="Kirsch R."/>
            <person name="Pauchet Y."/>
        </authorList>
    </citation>
    <scope>NUCLEOTIDE SEQUENCE</scope>
    <source>
        <strain evidence="1">MMC_N1</strain>
    </source>
</reference>
<protein>
    <submittedName>
        <fullName evidence="1">Uncharacterized protein</fullName>
    </submittedName>
</protein>
<proteinExistence type="predicted"/>